<dbReference type="KEGG" id="tva:5466229"/>
<dbReference type="VEuPathDB" id="TrichDB:TVAG_163820"/>
<dbReference type="SMR" id="A2DG59"/>
<gene>
    <name evidence="1" type="ORF">TVAG_163820</name>
</gene>
<reference evidence="1" key="1">
    <citation type="submission" date="2006-10" db="EMBL/GenBank/DDBJ databases">
        <authorList>
            <person name="Amadeo P."/>
            <person name="Zhao Q."/>
            <person name="Wortman J."/>
            <person name="Fraser-Liggett C."/>
            <person name="Carlton J."/>
        </authorList>
    </citation>
    <scope>NUCLEOTIDE SEQUENCE</scope>
    <source>
        <strain evidence="1">G3</strain>
    </source>
</reference>
<organism evidence="1 2">
    <name type="scientific">Trichomonas vaginalis (strain ATCC PRA-98 / G3)</name>
    <dbReference type="NCBI Taxonomy" id="412133"/>
    <lineage>
        <taxon>Eukaryota</taxon>
        <taxon>Metamonada</taxon>
        <taxon>Parabasalia</taxon>
        <taxon>Trichomonadida</taxon>
        <taxon>Trichomonadidae</taxon>
        <taxon>Trichomonas</taxon>
    </lineage>
</organism>
<proteinExistence type="predicted"/>
<dbReference type="EMBL" id="DS113196">
    <property type="protein sequence ID" value="EAY20686.1"/>
    <property type="molecule type" value="Genomic_DNA"/>
</dbReference>
<dbReference type="Proteomes" id="UP000001542">
    <property type="component" value="Unassembled WGS sequence"/>
</dbReference>
<dbReference type="VEuPathDB" id="TrichDB:TVAGG3_0953890"/>
<accession>A2DG59</accession>
<sequence length="154" mass="18176">MSLYRFSVANQKKVEEKINQFKNDKDLLALRSFINETVEQEFSEKSEQDLVLKTFEKVLGKIEIQTENTRATNNTEYKIEVPPKDLYFTKKNLIQNLKEETLKERNDILNDYARKLLKREEISAEKTYVRQLMDLISVIDSQNFTITHGNRPPS</sequence>
<protein>
    <submittedName>
        <fullName evidence="1">Uncharacterized protein</fullName>
    </submittedName>
</protein>
<evidence type="ECO:0000313" key="1">
    <source>
        <dbReference type="EMBL" id="EAY20686.1"/>
    </source>
</evidence>
<dbReference type="RefSeq" id="XP_001581672.1">
    <property type="nucleotide sequence ID" value="XM_001581622.1"/>
</dbReference>
<reference evidence="1" key="2">
    <citation type="journal article" date="2007" name="Science">
        <title>Draft genome sequence of the sexually transmitted pathogen Trichomonas vaginalis.</title>
        <authorList>
            <person name="Carlton J.M."/>
            <person name="Hirt R.P."/>
            <person name="Silva J.C."/>
            <person name="Delcher A.L."/>
            <person name="Schatz M."/>
            <person name="Zhao Q."/>
            <person name="Wortman J.R."/>
            <person name="Bidwell S.L."/>
            <person name="Alsmark U.C.M."/>
            <person name="Besteiro S."/>
            <person name="Sicheritz-Ponten T."/>
            <person name="Noel C.J."/>
            <person name="Dacks J.B."/>
            <person name="Foster P.G."/>
            <person name="Simillion C."/>
            <person name="Van de Peer Y."/>
            <person name="Miranda-Saavedra D."/>
            <person name="Barton G.J."/>
            <person name="Westrop G.D."/>
            <person name="Mueller S."/>
            <person name="Dessi D."/>
            <person name="Fiori P.L."/>
            <person name="Ren Q."/>
            <person name="Paulsen I."/>
            <person name="Zhang H."/>
            <person name="Bastida-Corcuera F.D."/>
            <person name="Simoes-Barbosa A."/>
            <person name="Brown M.T."/>
            <person name="Hayes R.D."/>
            <person name="Mukherjee M."/>
            <person name="Okumura C.Y."/>
            <person name="Schneider R."/>
            <person name="Smith A.J."/>
            <person name="Vanacova S."/>
            <person name="Villalvazo M."/>
            <person name="Haas B.J."/>
            <person name="Pertea M."/>
            <person name="Feldblyum T.V."/>
            <person name="Utterback T.R."/>
            <person name="Shu C.L."/>
            <person name="Osoegawa K."/>
            <person name="de Jong P.J."/>
            <person name="Hrdy I."/>
            <person name="Horvathova L."/>
            <person name="Zubacova Z."/>
            <person name="Dolezal P."/>
            <person name="Malik S.B."/>
            <person name="Logsdon J.M. Jr."/>
            <person name="Henze K."/>
            <person name="Gupta A."/>
            <person name="Wang C.C."/>
            <person name="Dunne R.L."/>
            <person name="Upcroft J.A."/>
            <person name="Upcroft P."/>
            <person name="White O."/>
            <person name="Salzberg S.L."/>
            <person name="Tang P."/>
            <person name="Chiu C.-H."/>
            <person name="Lee Y.-S."/>
            <person name="Embley T.M."/>
            <person name="Coombs G.H."/>
            <person name="Mottram J.C."/>
            <person name="Tachezy J."/>
            <person name="Fraser-Liggett C.M."/>
            <person name="Johnson P.J."/>
        </authorList>
    </citation>
    <scope>NUCLEOTIDE SEQUENCE [LARGE SCALE GENOMIC DNA]</scope>
    <source>
        <strain evidence="1">G3</strain>
    </source>
</reference>
<name>A2DG59_TRIV3</name>
<dbReference type="AlphaFoldDB" id="A2DG59"/>
<keyword evidence="2" id="KW-1185">Reference proteome</keyword>
<dbReference type="InParanoid" id="A2DG59"/>
<evidence type="ECO:0000313" key="2">
    <source>
        <dbReference type="Proteomes" id="UP000001542"/>
    </source>
</evidence>